<dbReference type="Proteomes" id="UP000612233">
    <property type="component" value="Unassembled WGS sequence"/>
</dbReference>
<feature type="chain" id="PRO_5037001229" description="Outer membrane protein beta-barrel domain-containing protein" evidence="1">
    <location>
        <begin position="26"/>
        <end position="246"/>
    </location>
</feature>
<comment type="caution">
    <text evidence="2">The sequence shown here is derived from an EMBL/GenBank/DDBJ whole genome shotgun (WGS) entry which is preliminary data.</text>
</comment>
<reference evidence="2" key="1">
    <citation type="submission" date="2020-09" db="EMBL/GenBank/DDBJ databases">
        <authorList>
            <person name="Kim M.K."/>
        </authorList>
    </citation>
    <scope>NUCLEOTIDE SEQUENCE</scope>
    <source>
        <strain evidence="2">BT664</strain>
    </source>
</reference>
<proteinExistence type="predicted"/>
<keyword evidence="1" id="KW-0732">Signal</keyword>
<dbReference type="EMBL" id="JACXAD010000004">
    <property type="protein sequence ID" value="MBD2767152.1"/>
    <property type="molecule type" value="Genomic_DNA"/>
</dbReference>
<accession>A0A927BAH4</accession>
<protein>
    <recommendedName>
        <fullName evidence="4">Outer membrane protein beta-barrel domain-containing protein</fullName>
    </recommendedName>
</protein>
<gene>
    <name evidence="2" type="ORF">IC235_04485</name>
</gene>
<sequence length="246" mass="26643">MCFRALIFGAGLFTTAVVAIQPAQAQHRNQLRHYNSQGRPYYRGSLHLTLGGGTTFYNGDLGNNPGDNFLGPAVSLGVLYRLTTHLHIGSEFSYFEMGARDKAPDRGLAFVSQNGLGTVFFRFDLLPDESIYAASAAEPPRLQVFVQGGAGLLLYSPKSYFGKEPATPNTSFLEPERNDYPALAGAVPVGGGFNIRFSNQLRAGLEANYYLTTTDQLDDINVRLGGASLGNDGFVTAILKLDYSLK</sequence>
<name>A0A927BAH4_9BACT</name>
<feature type="signal peptide" evidence="1">
    <location>
        <begin position="1"/>
        <end position="25"/>
    </location>
</feature>
<dbReference type="RefSeq" id="WP_191003987.1">
    <property type="nucleotide sequence ID" value="NZ_JACXAD010000004.1"/>
</dbReference>
<evidence type="ECO:0000313" key="2">
    <source>
        <dbReference type="EMBL" id="MBD2767152.1"/>
    </source>
</evidence>
<dbReference type="AlphaFoldDB" id="A0A927BAH4"/>
<keyword evidence="3" id="KW-1185">Reference proteome</keyword>
<evidence type="ECO:0000313" key="3">
    <source>
        <dbReference type="Proteomes" id="UP000612233"/>
    </source>
</evidence>
<evidence type="ECO:0000256" key="1">
    <source>
        <dbReference type="SAM" id="SignalP"/>
    </source>
</evidence>
<organism evidence="2 3">
    <name type="scientific">Hymenobacter montanus</name>
    <dbReference type="NCBI Taxonomy" id="2771359"/>
    <lineage>
        <taxon>Bacteria</taxon>
        <taxon>Pseudomonadati</taxon>
        <taxon>Bacteroidota</taxon>
        <taxon>Cytophagia</taxon>
        <taxon>Cytophagales</taxon>
        <taxon>Hymenobacteraceae</taxon>
        <taxon>Hymenobacter</taxon>
    </lineage>
</organism>
<evidence type="ECO:0008006" key="4">
    <source>
        <dbReference type="Google" id="ProtNLM"/>
    </source>
</evidence>